<feature type="transmembrane region" description="Helical" evidence="1">
    <location>
        <begin position="257"/>
        <end position="277"/>
    </location>
</feature>
<dbReference type="RefSeq" id="WP_149850120.1">
    <property type="nucleotide sequence ID" value="NZ_VUOB01000023.1"/>
</dbReference>
<keyword evidence="1" id="KW-0472">Membrane</keyword>
<gene>
    <name evidence="2" type="ORF">F0L68_14755</name>
</gene>
<keyword evidence="1" id="KW-0812">Transmembrane</keyword>
<comment type="caution">
    <text evidence="2">The sequence shown here is derived from an EMBL/GenBank/DDBJ whole genome shotgun (WGS) entry which is preliminary data.</text>
</comment>
<evidence type="ECO:0000256" key="1">
    <source>
        <dbReference type="SAM" id="Phobius"/>
    </source>
</evidence>
<feature type="transmembrane region" description="Helical" evidence="1">
    <location>
        <begin position="137"/>
        <end position="155"/>
    </location>
</feature>
<sequence length="284" mass="30158">MSCDTSGLTFDISGSAALFSQLAGVLAAFAFGAIALVLPGEHRGADRRSDTPDSRRERADVHLLLALVATFVSLIIATMQFAALAGERGCALYQGRAAAEEFLGGVAFAFAVVMLMYAIVQLVALSRIAAIGVHARLIVVVLGPALATLFMLSGAEDVASAPWRQIEAGQLLVAQNTAFHRQISTVALLLPAGQLAVSLLAWSFRRRLGRWLPSSFWPLAPVLFPYLSLGLATAAIVRSMTLIASVPTTSLPPWEVLSWLAVCSLVLLCQVIVLAVGPPRRGRR</sequence>
<keyword evidence="1" id="KW-1133">Transmembrane helix</keyword>
<feature type="transmembrane region" description="Helical" evidence="1">
    <location>
        <begin position="216"/>
        <end position="237"/>
    </location>
</feature>
<keyword evidence="3" id="KW-1185">Reference proteome</keyword>
<reference evidence="2 3" key="2">
    <citation type="submission" date="2019-09" db="EMBL/GenBank/DDBJ databases">
        <authorList>
            <person name="Jin C."/>
        </authorList>
    </citation>
    <scope>NUCLEOTIDE SEQUENCE [LARGE SCALE GENOMIC DNA]</scope>
    <source>
        <strain evidence="2 3">AN110305</strain>
    </source>
</reference>
<organism evidence="2 3">
    <name type="scientific">Solihabitans fulvus</name>
    <dbReference type="NCBI Taxonomy" id="1892852"/>
    <lineage>
        <taxon>Bacteria</taxon>
        <taxon>Bacillati</taxon>
        <taxon>Actinomycetota</taxon>
        <taxon>Actinomycetes</taxon>
        <taxon>Pseudonocardiales</taxon>
        <taxon>Pseudonocardiaceae</taxon>
        <taxon>Solihabitans</taxon>
    </lineage>
</organism>
<accession>A0A5B2XDY4</accession>
<dbReference type="Proteomes" id="UP000323454">
    <property type="component" value="Unassembled WGS sequence"/>
</dbReference>
<feature type="transmembrane region" description="Helical" evidence="1">
    <location>
        <begin position="18"/>
        <end position="40"/>
    </location>
</feature>
<feature type="transmembrane region" description="Helical" evidence="1">
    <location>
        <begin position="61"/>
        <end position="82"/>
    </location>
</feature>
<name>A0A5B2XDY4_9PSEU</name>
<evidence type="ECO:0000313" key="2">
    <source>
        <dbReference type="EMBL" id="KAA2261958.1"/>
    </source>
</evidence>
<feature type="transmembrane region" description="Helical" evidence="1">
    <location>
        <begin position="102"/>
        <end position="125"/>
    </location>
</feature>
<dbReference type="OrthoDB" id="4738420at2"/>
<evidence type="ECO:0000313" key="3">
    <source>
        <dbReference type="Proteomes" id="UP000323454"/>
    </source>
</evidence>
<proteinExistence type="predicted"/>
<feature type="transmembrane region" description="Helical" evidence="1">
    <location>
        <begin position="183"/>
        <end position="204"/>
    </location>
</feature>
<reference evidence="2 3" key="1">
    <citation type="submission" date="2019-09" db="EMBL/GenBank/DDBJ databases">
        <title>Goodfellowia gen. nov., a new genus of the Pseudonocardineae related to Actinoalloteichus, containing Goodfellowia coeruleoviolacea gen. nov., comb. nov. gen. nov., comb. nov.</title>
        <authorList>
            <person name="Labeda D."/>
        </authorList>
    </citation>
    <scope>NUCLEOTIDE SEQUENCE [LARGE SCALE GENOMIC DNA]</scope>
    <source>
        <strain evidence="2 3">AN110305</strain>
    </source>
</reference>
<dbReference type="EMBL" id="VUOB01000023">
    <property type="protein sequence ID" value="KAA2261958.1"/>
    <property type="molecule type" value="Genomic_DNA"/>
</dbReference>
<protein>
    <submittedName>
        <fullName evidence="2">Uncharacterized protein</fullName>
    </submittedName>
</protein>
<dbReference type="AlphaFoldDB" id="A0A5B2XDY4"/>